<dbReference type="PANTHER" id="PTHR22930">
    <property type="match status" value="1"/>
</dbReference>
<dbReference type="GO" id="GO:0004518">
    <property type="term" value="F:nuclease activity"/>
    <property type="evidence" value="ECO:0007669"/>
    <property type="project" value="UniProtKB-KW"/>
</dbReference>
<dbReference type="GO" id="GO:0016787">
    <property type="term" value="F:hydrolase activity"/>
    <property type="evidence" value="ECO:0007669"/>
    <property type="project" value="UniProtKB-KW"/>
</dbReference>
<keyword evidence="7" id="KW-0539">Nucleus</keyword>
<evidence type="ECO:0000256" key="6">
    <source>
        <dbReference type="ARBA" id="ARBA00022801"/>
    </source>
</evidence>
<comment type="cofactor">
    <cofactor evidence="1">
        <name>a divalent metal cation</name>
        <dbReference type="ChEBI" id="CHEBI:60240"/>
    </cofactor>
</comment>
<evidence type="ECO:0000256" key="1">
    <source>
        <dbReference type="ARBA" id="ARBA00001968"/>
    </source>
</evidence>
<protein>
    <submittedName>
        <fullName evidence="9">Putative transposase-like protein</fullName>
    </submittedName>
</protein>
<keyword evidence="4" id="KW-0540">Nuclease</keyword>
<keyword evidence="6" id="KW-0378">Hydrolase</keyword>
<name>A0A0K8TKP8_TABBR</name>
<dbReference type="AlphaFoldDB" id="A0A0K8TKP8"/>
<evidence type="ECO:0000256" key="2">
    <source>
        <dbReference type="ARBA" id="ARBA00004123"/>
    </source>
</evidence>
<dbReference type="InterPro" id="IPR027806">
    <property type="entry name" value="HARBI1_dom"/>
</dbReference>
<organism evidence="9">
    <name type="scientific">Tabanus bromius</name>
    <name type="common">Band-eyed brown horse fly</name>
    <dbReference type="NCBI Taxonomy" id="304241"/>
    <lineage>
        <taxon>Eukaryota</taxon>
        <taxon>Metazoa</taxon>
        <taxon>Ecdysozoa</taxon>
        <taxon>Arthropoda</taxon>
        <taxon>Hexapoda</taxon>
        <taxon>Insecta</taxon>
        <taxon>Pterygota</taxon>
        <taxon>Neoptera</taxon>
        <taxon>Endopterygota</taxon>
        <taxon>Diptera</taxon>
        <taxon>Brachycera</taxon>
        <taxon>Tabanomorpha</taxon>
        <taxon>Tabanoidea</taxon>
        <taxon>Tabanidae</taxon>
        <taxon>Tabanus</taxon>
    </lineage>
</organism>
<evidence type="ECO:0000256" key="5">
    <source>
        <dbReference type="ARBA" id="ARBA00022723"/>
    </source>
</evidence>
<dbReference type="PANTHER" id="PTHR22930:SF85">
    <property type="entry name" value="GH03217P-RELATED"/>
    <property type="match status" value="1"/>
</dbReference>
<evidence type="ECO:0000256" key="7">
    <source>
        <dbReference type="ARBA" id="ARBA00023242"/>
    </source>
</evidence>
<accession>A0A0K8TKP8</accession>
<feature type="domain" description="DDE Tnp4" evidence="8">
    <location>
        <begin position="88"/>
        <end position="235"/>
    </location>
</feature>
<dbReference type="Pfam" id="PF13359">
    <property type="entry name" value="DDE_Tnp_4"/>
    <property type="match status" value="1"/>
</dbReference>
<evidence type="ECO:0000313" key="9">
    <source>
        <dbReference type="EMBL" id="JAI14894.1"/>
    </source>
</evidence>
<feature type="non-terminal residue" evidence="9">
    <location>
        <position position="1"/>
    </location>
</feature>
<reference evidence="9" key="1">
    <citation type="journal article" date="2015" name="Insect Biochem. Mol. Biol.">
        <title>An insight into the sialome of the horse fly, Tabanus bromius.</title>
        <authorList>
            <person name="Ribeiro J.M."/>
            <person name="Kazimirova M."/>
            <person name="Takac P."/>
            <person name="Andersen J.F."/>
            <person name="Francischetti I.M."/>
        </authorList>
    </citation>
    <scope>NUCLEOTIDE SEQUENCE</scope>
</reference>
<evidence type="ECO:0000256" key="4">
    <source>
        <dbReference type="ARBA" id="ARBA00022722"/>
    </source>
</evidence>
<dbReference type="GO" id="GO:0005634">
    <property type="term" value="C:nucleus"/>
    <property type="evidence" value="ECO:0007669"/>
    <property type="project" value="UniProtKB-SubCell"/>
</dbReference>
<keyword evidence="5" id="KW-0479">Metal-binding</keyword>
<proteinExistence type="evidence at transcript level"/>
<dbReference type="GO" id="GO:0046872">
    <property type="term" value="F:metal ion binding"/>
    <property type="evidence" value="ECO:0007669"/>
    <property type="project" value="UniProtKB-KW"/>
</dbReference>
<dbReference type="InterPro" id="IPR045249">
    <property type="entry name" value="HARBI1-like"/>
</dbReference>
<dbReference type="EMBL" id="GDAI01002709">
    <property type="protein sequence ID" value="JAI14894.1"/>
    <property type="molecule type" value="mRNA"/>
</dbReference>
<sequence>AIKIETGFSLLLWALVHKESFKTISERFDLAKGHAHNVFLKACRLLYEDKASYIKWPDDSELKEITNEFDGIQDNPFPGVIGCLGVTHIRISGHRIDDAYCNFYGYKSVMVQAVCDANRSFTNVYVGWPGSSLNAVMWQHNPLNELLKEKNLSKYYHLVADSSFPVDTFLMCPYTDSRPLNETKKRFNKKLEKIRSEIDETFVSLKSCFKRILDLDLNKIEYAKYIIMSAFVLYNFILSQNEEIRCEVSGEFVPENEKFEDFQLIEGNPKGVLKRDYLASVLIDDS</sequence>
<evidence type="ECO:0000259" key="8">
    <source>
        <dbReference type="Pfam" id="PF13359"/>
    </source>
</evidence>
<evidence type="ECO:0000256" key="3">
    <source>
        <dbReference type="ARBA" id="ARBA00006958"/>
    </source>
</evidence>
<comment type="subcellular location">
    <subcellularLocation>
        <location evidence="2">Nucleus</location>
    </subcellularLocation>
</comment>
<comment type="similarity">
    <text evidence="3">Belongs to the HARBI1 family.</text>
</comment>